<dbReference type="InterPro" id="IPR001647">
    <property type="entry name" value="HTH_TetR"/>
</dbReference>
<dbReference type="AlphaFoldDB" id="R2QB00"/>
<dbReference type="PANTHER" id="PTHR30055">
    <property type="entry name" value="HTH-TYPE TRANSCRIPTIONAL REGULATOR RUTR"/>
    <property type="match status" value="1"/>
</dbReference>
<organism evidence="7 8">
    <name type="scientific">Enterococcus pallens ATCC BAA-351</name>
    <dbReference type="NCBI Taxonomy" id="1158607"/>
    <lineage>
        <taxon>Bacteria</taxon>
        <taxon>Bacillati</taxon>
        <taxon>Bacillota</taxon>
        <taxon>Bacilli</taxon>
        <taxon>Lactobacillales</taxon>
        <taxon>Enterococcaceae</taxon>
        <taxon>Enterococcus</taxon>
    </lineage>
</organism>
<evidence type="ECO:0000256" key="3">
    <source>
        <dbReference type="ARBA" id="ARBA00023125"/>
    </source>
</evidence>
<proteinExistence type="predicted"/>
<dbReference type="InterPro" id="IPR036271">
    <property type="entry name" value="Tet_transcr_reg_TetR-rel_C_sf"/>
</dbReference>
<dbReference type="PATRIC" id="fig|1158607.3.peg.2272"/>
<dbReference type="Proteomes" id="UP000013782">
    <property type="component" value="Unassembled WGS sequence"/>
</dbReference>
<keyword evidence="8" id="KW-1185">Reference proteome</keyword>
<keyword evidence="2" id="KW-0805">Transcription regulation</keyword>
<keyword evidence="4" id="KW-0804">Transcription</keyword>
<dbReference type="GO" id="GO:0003700">
    <property type="term" value="F:DNA-binding transcription factor activity"/>
    <property type="evidence" value="ECO:0007669"/>
    <property type="project" value="TreeGrafter"/>
</dbReference>
<dbReference type="Pfam" id="PF00440">
    <property type="entry name" value="TetR_N"/>
    <property type="match status" value="1"/>
</dbReference>
<comment type="caution">
    <text evidence="7">The sequence shown here is derived from an EMBL/GenBank/DDBJ whole genome shotgun (WGS) entry which is preliminary data.</text>
</comment>
<dbReference type="SUPFAM" id="SSF46689">
    <property type="entry name" value="Homeodomain-like"/>
    <property type="match status" value="1"/>
</dbReference>
<dbReference type="OrthoDB" id="9814200at2"/>
<evidence type="ECO:0000256" key="5">
    <source>
        <dbReference type="PROSITE-ProRule" id="PRU00335"/>
    </source>
</evidence>
<dbReference type="PANTHER" id="PTHR30055:SF175">
    <property type="entry name" value="HTH-TYPE TRANSCRIPTIONAL REPRESSOR KSTR2"/>
    <property type="match status" value="1"/>
</dbReference>
<name>R2QB00_9ENTE</name>
<evidence type="ECO:0000256" key="1">
    <source>
        <dbReference type="ARBA" id="ARBA00022491"/>
    </source>
</evidence>
<dbReference type="RefSeq" id="WP_010757289.1">
    <property type="nucleotide sequence ID" value="NZ_ASWD01000001.1"/>
</dbReference>
<dbReference type="STRING" id="160454.RV10_GL002967"/>
<evidence type="ECO:0000313" key="8">
    <source>
        <dbReference type="Proteomes" id="UP000013782"/>
    </source>
</evidence>
<evidence type="ECO:0000256" key="2">
    <source>
        <dbReference type="ARBA" id="ARBA00023015"/>
    </source>
</evidence>
<sequence length="210" mass="23776">MARGRNPEQTRQKILDVAEKLFLEKGYDDTSIQDIINGLGGMTKGVIYHHFHSKFDILQTLMADAGESTTFSEWQGDNGLEKLQNSLKESINAHKKQSIGYSAAVALRSPRILGEQYLQVFEEYTPEIAKIVQEGIQDGSIRTEFPEEVAELTLITMNLWLGFQISVLTEAEARRKMQFFKQLFEGIGVPLITDELLEDSYKLFALLKKG</sequence>
<protein>
    <recommendedName>
        <fullName evidence="6">HTH tetR-type domain-containing protein</fullName>
    </recommendedName>
</protein>
<evidence type="ECO:0000256" key="4">
    <source>
        <dbReference type="ARBA" id="ARBA00023163"/>
    </source>
</evidence>
<keyword evidence="3 5" id="KW-0238">DNA-binding</keyword>
<dbReference type="GO" id="GO:0000976">
    <property type="term" value="F:transcription cis-regulatory region binding"/>
    <property type="evidence" value="ECO:0007669"/>
    <property type="project" value="TreeGrafter"/>
</dbReference>
<dbReference type="HOGENOM" id="CLU_069356_29_1_9"/>
<dbReference type="InterPro" id="IPR050109">
    <property type="entry name" value="HTH-type_TetR-like_transc_reg"/>
</dbReference>
<accession>R2QB00</accession>
<keyword evidence="1" id="KW-0678">Repressor</keyword>
<feature type="domain" description="HTH tetR-type" evidence="6">
    <location>
        <begin position="8"/>
        <end position="69"/>
    </location>
</feature>
<dbReference type="InterPro" id="IPR009057">
    <property type="entry name" value="Homeodomain-like_sf"/>
</dbReference>
<dbReference type="Gene3D" id="1.10.357.10">
    <property type="entry name" value="Tetracycline Repressor, domain 2"/>
    <property type="match status" value="1"/>
</dbReference>
<dbReference type="SUPFAM" id="SSF48498">
    <property type="entry name" value="Tetracyclin repressor-like, C-terminal domain"/>
    <property type="match status" value="1"/>
</dbReference>
<dbReference type="PROSITE" id="PS50977">
    <property type="entry name" value="HTH_TETR_2"/>
    <property type="match status" value="1"/>
</dbReference>
<dbReference type="EMBL" id="AJAQ01000016">
    <property type="protein sequence ID" value="EOH93602.1"/>
    <property type="molecule type" value="Genomic_DNA"/>
</dbReference>
<reference evidence="7 8" key="1">
    <citation type="submission" date="2013-02" db="EMBL/GenBank/DDBJ databases">
        <title>The Genome Sequence of Enterococcus pallens BAA-351.</title>
        <authorList>
            <consortium name="The Broad Institute Genome Sequencing Platform"/>
            <consortium name="The Broad Institute Genome Sequencing Center for Infectious Disease"/>
            <person name="Earl A.M."/>
            <person name="Gilmore M.S."/>
            <person name="Lebreton F."/>
            <person name="Walker B."/>
            <person name="Young S.K."/>
            <person name="Zeng Q."/>
            <person name="Gargeya S."/>
            <person name="Fitzgerald M."/>
            <person name="Haas B."/>
            <person name="Abouelleil A."/>
            <person name="Alvarado L."/>
            <person name="Arachchi H.M."/>
            <person name="Berlin A.M."/>
            <person name="Chapman S.B."/>
            <person name="Dewar J."/>
            <person name="Goldberg J."/>
            <person name="Griggs A."/>
            <person name="Gujja S."/>
            <person name="Hansen M."/>
            <person name="Howarth C."/>
            <person name="Imamovic A."/>
            <person name="Larimer J."/>
            <person name="McCowan C."/>
            <person name="Murphy C."/>
            <person name="Neiman D."/>
            <person name="Pearson M."/>
            <person name="Priest M."/>
            <person name="Roberts A."/>
            <person name="Saif S."/>
            <person name="Shea T."/>
            <person name="Sisk P."/>
            <person name="Sykes S."/>
            <person name="Wortman J."/>
            <person name="Nusbaum C."/>
            <person name="Birren B."/>
        </authorList>
    </citation>
    <scope>NUCLEOTIDE SEQUENCE [LARGE SCALE GENOMIC DNA]</scope>
    <source>
        <strain evidence="7 8">ATCC BAA-351</strain>
    </source>
</reference>
<evidence type="ECO:0000313" key="7">
    <source>
        <dbReference type="EMBL" id="EOH93602.1"/>
    </source>
</evidence>
<evidence type="ECO:0000259" key="6">
    <source>
        <dbReference type="PROSITE" id="PS50977"/>
    </source>
</evidence>
<feature type="DNA-binding region" description="H-T-H motif" evidence="5">
    <location>
        <begin position="32"/>
        <end position="51"/>
    </location>
</feature>
<dbReference type="eggNOG" id="COG1309">
    <property type="taxonomic scope" value="Bacteria"/>
</dbReference>
<gene>
    <name evidence="7" type="ORF">UAU_02298</name>
</gene>